<gene>
    <name evidence="10" type="ORF">A2898_03490</name>
</gene>
<comment type="caution">
    <text evidence="10">The sequence shown here is derived from an EMBL/GenBank/DDBJ whole genome shotgun (WGS) entry which is preliminary data.</text>
</comment>
<organism evidence="10 11">
    <name type="scientific">Candidatus Kerfeldbacteria bacterium RIFCSPLOWO2_01_FULL_48_11</name>
    <dbReference type="NCBI Taxonomy" id="1798543"/>
    <lineage>
        <taxon>Bacteria</taxon>
        <taxon>Candidatus Kerfeldiibacteriota</taxon>
    </lineage>
</organism>
<evidence type="ECO:0000256" key="1">
    <source>
        <dbReference type="ARBA" id="ARBA00001974"/>
    </source>
</evidence>
<dbReference type="InterPro" id="IPR039261">
    <property type="entry name" value="FNR_nucleotide-bd"/>
</dbReference>
<dbReference type="PROSITE" id="PS51384">
    <property type="entry name" value="FAD_FR"/>
    <property type="match status" value="1"/>
</dbReference>
<reference evidence="10 11" key="1">
    <citation type="journal article" date="2016" name="Nat. Commun.">
        <title>Thousands of microbial genomes shed light on interconnected biogeochemical processes in an aquifer system.</title>
        <authorList>
            <person name="Anantharaman K."/>
            <person name="Brown C.T."/>
            <person name="Hug L.A."/>
            <person name="Sharon I."/>
            <person name="Castelle C.J."/>
            <person name="Probst A.J."/>
            <person name="Thomas B.C."/>
            <person name="Singh A."/>
            <person name="Wilkins M.J."/>
            <person name="Karaoz U."/>
            <person name="Brodie E.L."/>
            <person name="Williams K.H."/>
            <person name="Hubbard S.S."/>
            <person name="Banfield J.F."/>
        </authorList>
    </citation>
    <scope>NUCLEOTIDE SEQUENCE [LARGE SCALE GENOMIC DNA]</scope>
</reference>
<evidence type="ECO:0000256" key="3">
    <source>
        <dbReference type="ARBA" id="ARBA00022714"/>
    </source>
</evidence>
<keyword evidence="5" id="KW-0274">FAD</keyword>
<dbReference type="InterPro" id="IPR050415">
    <property type="entry name" value="MRET"/>
</dbReference>
<dbReference type="GO" id="GO:0046872">
    <property type="term" value="F:metal ion binding"/>
    <property type="evidence" value="ECO:0007669"/>
    <property type="project" value="UniProtKB-KW"/>
</dbReference>
<dbReference type="SUPFAM" id="SSF63380">
    <property type="entry name" value="Riboflavin synthase domain-like"/>
    <property type="match status" value="1"/>
</dbReference>
<evidence type="ECO:0000259" key="9">
    <source>
        <dbReference type="PROSITE" id="PS51384"/>
    </source>
</evidence>
<dbReference type="InterPro" id="IPR017938">
    <property type="entry name" value="Riboflavin_synthase-like_b-brl"/>
</dbReference>
<keyword evidence="8" id="KW-0411">Iron-sulfur</keyword>
<dbReference type="Pfam" id="PF00175">
    <property type="entry name" value="NAD_binding_1"/>
    <property type="match status" value="1"/>
</dbReference>
<proteinExistence type="predicted"/>
<dbReference type="Gene3D" id="3.40.50.80">
    <property type="entry name" value="Nucleotide-binding domain of ferredoxin-NADP reductase (FNR) module"/>
    <property type="match status" value="1"/>
</dbReference>
<dbReference type="STRING" id="1798543.A2898_03490"/>
<dbReference type="CDD" id="cd00322">
    <property type="entry name" value="FNR_like"/>
    <property type="match status" value="1"/>
</dbReference>
<keyword evidence="4" id="KW-0479">Metal-binding</keyword>
<keyword evidence="6" id="KW-0560">Oxidoreductase</keyword>
<dbReference type="InterPro" id="IPR001433">
    <property type="entry name" value="OxRdtase_FAD/NAD-bd"/>
</dbReference>
<evidence type="ECO:0000256" key="4">
    <source>
        <dbReference type="ARBA" id="ARBA00022723"/>
    </source>
</evidence>
<dbReference type="PRINTS" id="PR00371">
    <property type="entry name" value="FPNCR"/>
</dbReference>
<dbReference type="EMBL" id="MHKE01000014">
    <property type="protein sequence ID" value="OGY83325.1"/>
    <property type="molecule type" value="Genomic_DNA"/>
</dbReference>
<dbReference type="Proteomes" id="UP000179164">
    <property type="component" value="Unassembled WGS sequence"/>
</dbReference>
<evidence type="ECO:0000256" key="8">
    <source>
        <dbReference type="ARBA" id="ARBA00023014"/>
    </source>
</evidence>
<evidence type="ECO:0000256" key="2">
    <source>
        <dbReference type="ARBA" id="ARBA00022630"/>
    </source>
</evidence>
<dbReference type="PRINTS" id="PR00410">
    <property type="entry name" value="PHEHYDRXLASE"/>
</dbReference>
<dbReference type="PANTHER" id="PTHR47354:SF8">
    <property type="entry name" value="1,2-PHENYLACETYL-COA EPOXIDASE, SUBUNIT E"/>
    <property type="match status" value="1"/>
</dbReference>
<evidence type="ECO:0000313" key="10">
    <source>
        <dbReference type="EMBL" id="OGY83325.1"/>
    </source>
</evidence>
<dbReference type="GO" id="GO:0050660">
    <property type="term" value="F:flavin adenine dinucleotide binding"/>
    <property type="evidence" value="ECO:0007669"/>
    <property type="project" value="TreeGrafter"/>
</dbReference>
<comment type="cofactor">
    <cofactor evidence="1">
        <name>FAD</name>
        <dbReference type="ChEBI" id="CHEBI:57692"/>
    </cofactor>
</comment>
<evidence type="ECO:0000256" key="7">
    <source>
        <dbReference type="ARBA" id="ARBA00023004"/>
    </source>
</evidence>
<evidence type="ECO:0000313" key="11">
    <source>
        <dbReference type="Proteomes" id="UP000179164"/>
    </source>
</evidence>
<name>A0A1G2B2W7_9BACT</name>
<dbReference type="InterPro" id="IPR017927">
    <property type="entry name" value="FAD-bd_FR_type"/>
</dbReference>
<keyword evidence="3" id="KW-0001">2Fe-2S</keyword>
<dbReference type="SUPFAM" id="SSF52343">
    <property type="entry name" value="Ferredoxin reductase-like, C-terminal NADP-linked domain"/>
    <property type="match status" value="1"/>
</dbReference>
<dbReference type="Gene3D" id="2.40.30.10">
    <property type="entry name" value="Translation factors"/>
    <property type="match status" value="1"/>
</dbReference>
<sequence length="243" mass="27681">MPEIPLILKEKREIAHNTMEFVFEKPAGFDYKPGQFMTLIYENQPHQDKKGNRRAMSFASSPTENVLSFGMRMSMSAYKRSLMDAEMGVKLSGIGPAGRFLLPDDPSVELVFLAGGIGITPFRSMVKYLTDKKTPTKMTLIYSNNCLRDTSYLSEFTEWEKQNPKFKFVPTMTDPDQVEKEWTGRCGLITEELLREAIDNVVKPTYMIVGPPGMVEVMIRLLESLEVPETQIKIEKFTGYDAH</sequence>
<evidence type="ECO:0000256" key="6">
    <source>
        <dbReference type="ARBA" id="ARBA00023002"/>
    </source>
</evidence>
<dbReference type="PANTHER" id="PTHR47354">
    <property type="entry name" value="NADH OXIDOREDUCTASE HCR"/>
    <property type="match status" value="1"/>
</dbReference>
<evidence type="ECO:0000256" key="5">
    <source>
        <dbReference type="ARBA" id="ARBA00022827"/>
    </source>
</evidence>
<protein>
    <recommendedName>
        <fullName evidence="9">FAD-binding FR-type domain-containing protein</fullName>
    </recommendedName>
</protein>
<keyword evidence="7" id="KW-0408">Iron</keyword>
<dbReference type="AlphaFoldDB" id="A0A1G2B2W7"/>
<dbReference type="InterPro" id="IPR001709">
    <property type="entry name" value="Flavoprot_Pyr_Nucl_cyt_Rdtase"/>
</dbReference>
<accession>A0A1G2B2W7</accession>
<feature type="domain" description="FAD-binding FR-type" evidence="9">
    <location>
        <begin position="1"/>
        <end position="103"/>
    </location>
</feature>
<dbReference type="GO" id="GO:0051537">
    <property type="term" value="F:2 iron, 2 sulfur cluster binding"/>
    <property type="evidence" value="ECO:0007669"/>
    <property type="project" value="UniProtKB-KW"/>
</dbReference>
<dbReference type="GO" id="GO:0016491">
    <property type="term" value="F:oxidoreductase activity"/>
    <property type="evidence" value="ECO:0007669"/>
    <property type="project" value="UniProtKB-KW"/>
</dbReference>
<keyword evidence="2" id="KW-0285">Flavoprotein</keyword>